<comment type="similarity">
    <text evidence="1">Belongs to the GcvT family.</text>
</comment>
<dbReference type="PANTHER" id="PTHR43757">
    <property type="entry name" value="AMINOMETHYLTRANSFERASE"/>
    <property type="match status" value="1"/>
</dbReference>
<dbReference type="SUPFAM" id="SSF101790">
    <property type="entry name" value="Aminomethyltransferase beta-barrel domain"/>
    <property type="match status" value="1"/>
</dbReference>
<dbReference type="InterPro" id="IPR041117">
    <property type="entry name" value="SoxA_A3"/>
</dbReference>
<keyword evidence="8" id="KW-1185">Reference proteome</keyword>
<dbReference type="InterPro" id="IPR023753">
    <property type="entry name" value="FAD/NAD-binding_dom"/>
</dbReference>
<evidence type="ECO:0000259" key="3">
    <source>
        <dbReference type="Pfam" id="PF01571"/>
    </source>
</evidence>
<evidence type="ECO:0000313" key="7">
    <source>
        <dbReference type="EMBL" id="SMF58354.1"/>
    </source>
</evidence>
<feature type="domain" description="GCVT N-terminal" evidence="3">
    <location>
        <begin position="606"/>
        <end position="875"/>
    </location>
</feature>
<dbReference type="AlphaFoldDB" id="A0A1X7FT78"/>
<evidence type="ECO:0000259" key="5">
    <source>
        <dbReference type="Pfam" id="PF08669"/>
    </source>
</evidence>
<dbReference type="InterPro" id="IPR013977">
    <property type="entry name" value="GcvT_C"/>
</dbReference>
<dbReference type="PANTHER" id="PTHR43757:SF2">
    <property type="entry name" value="AMINOMETHYLTRANSFERASE, MITOCHONDRIAL"/>
    <property type="match status" value="1"/>
</dbReference>
<dbReference type="Pfam" id="PF13510">
    <property type="entry name" value="Fer2_4"/>
    <property type="match status" value="1"/>
</dbReference>
<dbReference type="RefSeq" id="WP_085423671.1">
    <property type="nucleotide sequence ID" value="NZ_FXAF01000008.1"/>
</dbReference>
<dbReference type="InterPro" id="IPR006222">
    <property type="entry name" value="GCVT_N"/>
</dbReference>
<dbReference type="Pfam" id="PF17806">
    <property type="entry name" value="SO_alpha_A3"/>
    <property type="match status" value="1"/>
</dbReference>
<dbReference type="InterPro" id="IPR027266">
    <property type="entry name" value="TrmE/GcvT-like"/>
</dbReference>
<dbReference type="SUPFAM" id="SSF103025">
    <property type="entry name" value="Folate-binding domain"/>
    <property type="match status" value="1"/>
</dbReference>
<feature type="domain" description="SoxA A3" evidence="6">
    <location>
        <begin position="508"/>
        <end position="591"/>
    </location>
</feature>
<evidence type="ECO:0000313" key="8">
    <source>
        <dbReference type="Proteomes" id="UP000192903"/>
    </source>
</evidence>
<evidence type="ECO:0000259" key="6">
    <source>
        <dbReference type="Pfam" id="PF17806"/>
    </source>
</evidence>
<dbReference type="PIRSF" id="PIRSF037980">
    <property type="entry name" value="SoxA"/>
    <property type="match status" value="1"/>
</dbReference>
<gene>
    <name evidence="7" type="ORF">SAMN02982989_0753</name>
</gene>
<dbReference type="InterPro" id="IPR028896">
    <property type="entry name" value="GcvT/YgfZ/DmdA"/>
</dbReference>
<protein>
    <submittedName>
        <fullName evidence="7">Sarcosine oxidase subunit alpha</fullName>
    </submittedName>
</protein>
<dbReference type="Gene3D" id="3.10.20.440">
    <property type="entry name" value="2Fe-2S iron-sulphur cluster binding domain, sarcosine oxidase, alpha subunit, N-terminal domain"/>
    <property type="match status" value="1"/>
</dbReference>
<accession>A0A1X7FT78</accession>
<proteinExistence type="inferred from homology"/>
<dbReference type="STRING" id="464029.SAMN02982989_0753"/>
<dbReference type="Pfam" id="PF07992">
    <property type="entry name" value="Pyr_redox_2"/>
    <property type="match status" value="1"/>
</dbReference>
<organism evidence="7 8">
    <name type="scientific">Xaviernesmea oryzae</name>
    <dbReference type="NCBI Taxonomy" id="464029"/>
    <lineage>
        <taxon>Bacteria</taxon>
        <taxon>Pseudomonadati</taxon>
        <taxon>Pseudomonadota</taxon>
        <taxon>Alphaproteobacteria</taxon>
        <taxon>Hyphomicrobiales</taxon>
        <taxon>Rhizobiaceae</taxon>
        <taxon>Rhizobium/Agrobacterium group</taxon>
        <taxon>Xaviernesmea</taxon>
    </lineage>
</organism>
<dbReference type="NCBIfam" id="TIGR01372">
    <property type="entry name" value="soxA"/>
    <property type="match status" value="1"/>
</dbReference>
<dbReference type="PRINTS" id="PR00469">
    <property type="entry name" value="PNDRDTASEII"/>
</dbReference>
<dbReference type="Pfam" id="PF08669">
    <property type="entry name" value="GCV_T_C"/>
    <property type="match status" value="1"/>
</dbReference>
<name>A0A1X7FT78_9HYPH</name>
<reference evidence="8" key="1">
    <citation type="submission" date="2017-04" db="EMBL/GenBank/DDBJ databases">
        <authorList>
            <person name="Varghese N."/>
            <person name="Submissions S."/>
        </authorList>
    </citation>
    <scope>NUCLEOTIDE SEQUENCE [LARGE SCALE GENOMIC DNA]</scope>
    <source>
        <strain evidence="8">B4P</strain>
    </source>
</reference>
<dbReference type="GO" id="GO:0008115">
    <property type="term" value="F:sarcosine oxidase activity"/>
    <property type="evidence" value="ECO:0007669"/>
    <property type="project" value="InterPro"/>
</dbReference>
<dbReference type="SUPFAM" id="SSF51905">
    <property type="entry name" value="FAD/NAD(P)-binding domain"/>
    <property type="match status" value="1"/>
</dbReference>
<dbReference type="Pfam" id="PF01571">
    <property type="entry name" value="GCV_T"/>
    <property type="match status" value="1"/>
</dbReference>
<dbReference type="EMBL" id="FXAF01000008">
    <property type="protein sequence ID" value="SMF58354.1"/>
    <property type="molecule type" value="Genomic_DNA"/>
</dbReference>
<dbReference type="InterPro" id="IPR029043">
    <property type="entry name" value="GcvT/YgfZ_C"/>
</dbReference>
<keyword evidence="2" id="KW-0560">Oxidoreductase</keyword>
<dbReference type="PRINTS" id="PR00368">
    <property type="entry name" value="FADPNR"/>
</dbReference>
<feature type="domain" description="Aminomethyltransferase C-terminal" evidence="5">
    <location>
        <begin position="896"/>
        <end position="979"/>
    </location>
</feature>
<dbReference type="Proteomes" id="UP000192903">
    <property type="component" value="Unassembled WGS sequence"/>
</dbReference>
<dbReference type="InterPro" id="IPR042204">
    <property type="entry name" value="2Fe-2S-bd_N"/>
</dbReference>
<evidence type="ECO:0000259" key="4">
    <source>
        <dbReference type="Pfam" id="PF07992"/>
    </source>
</evidence>
<dbReference type="Gene3D" id="3.30.1360.120">
    <property type="entry name" value="Probable tRNA modification gtpase trme, domain 1"/>
    <property type="match status" value="1"/>
</dbReference>
<evidence type="ECO:0000256" key="2">
    <source>
        <dbReference type="ARBA" id="ARBA00023002"/>
    </source>
</evidence>
<dbReference type="OrthoDB" id="5287468at2"/>
<dbReference type="InterPro" id="IPR036188">
    <property type="entry name" value="FAD/NAD-bd_sf"/>
</dbReference>
<feature type="domain" description="FAD/NAD(P)-binding" evidence="4">
    <location>
        <begin position="172"/>
        <end position="422"/>
    </location>
</feature>
<dbReference type="Gene3D" id="3.50.50.60">
    <property type="entry name" value="FAD/NAD(P)-binding domain"/>
    <property type="match status" value="2"/>
</dbReference>
<sequence length="987" mass="105627">MTARRLPSGGRIDRGRTVTVSFDGRTFPAHPGDTLASALLAGGQQIFARSFKYHRPRGLMAAGVEEPNALVHLRDGARHEPNAQATMVEVFDGLVATSQNAWPSLQFDIGSVNGALSRFFGAGFYYKTFIGPFRGTGFWMACEKIIRNAAGMGRATTLDDPDHYEKINAFCDVLIVGAGPAGISAALAAGRKGENVILVEQDHELGGSLLGEATGGASDAWLGQALAELRDLPSVRVLSRTTAFGAYDSEVFGLVERFQDHLLVPEAGKPRQRYWLVRTRRAILATGAIERPLVFAGNDVPGVMLASAARTYLNRHAVLAGERVVVATNNDSAYTAAVDLAKAGAKVTLCDLRPYIPGDLSLRALGAGIDLRLGHSVLKAEGGKQVRGARVAAVDASGRVSGTASVVACDLIVTSGGWAPALHLWSQRFGKPRYDAELDAFLPPVEKGAFTCVGSLVGARSATEALDQGHAAGGGAGTRGNLRDHGDFWGRGLMPATVITNANGSTPGKAFVDFQHDVKLADIDQAHLEGYVSVEHLKRYTTSGMAADQGKTSNLNALARMAALRGMEIPQIGTTTFRPPYTPVAIGAIVAHDHGLHFRPTRLSTIHDWHVENGAQTIEAGAWLRPWYYPSRGESLRDAYIREAAHVREHAGIVDVSTLGKIAVQGPDAAEFLNRIYANGFKTLAVDRLRYGVMLREDGFVLDDGATARLGENDYFMSTTTANAAKVLAQAEFLLQTAWRDLKVHVTTVTDQWAAVAIAGPKSRTVLVELTGADLGKEALPNNHLTYVAIAGVPCRLHRMSYSGELAYEIYIPAKAGRKVWEALVEAGKSHDLKPYGTEAMGTLRIEKGHVAGAEIEGRTTMKDLGLEGLASAKKPFIGSVLRRRELLDDPKRPSLIGLEIVGDAGARAGSLLFARDVPAKGHGEGWVSSTTYSPALKKNIALALLSRGPERIGETIQVVDFVGGQTLQAKVVSHHFFDPEGHRQNG</sequence>
<dbReference type="InterPro" id="IPR006277">
    <property type="entry name" value="Sarcosine_oxidase_asu"/>
</dbReference>
<dbReference type="GO" id="GO:0046653">
    <property type="term" value="P:tetrahydrofolate metabolic process"/>
    <property type="evidence" value="ECO:0007669"/>
    <property type="project" value="InterPro"/>
</dbReference>
<evidence type="ECO:0000256" key="1">
    <source>
        <dbReference type="ARBA" id="ARBA00008609"/>
    </source>
</evidence>